<evidence type="ECO:0000313" key="10">
    <source>
        <dbReference type="Proteomes" id="UP000749293"/>
    </source>
</evidence>
<name>A0A9P4Z273_9HYPO</name>
<evidence type="ECO:0000313" key="9">
    <source>
        <dbReference type="EMBL" id="KAF4125908.1"/>
    </source>
</evidence>
<evidence type="ECO:0000256" key="6">
    <source>
        <dbReference type="SAM" id="MobiDB-lite"/>
    </source>
</evidence>
<reference evidence="9" key="1">
    <citation type="submission" date="2020-03" db="EMBL/GenBank/DDBJ databases">
        <title>Site-based positive gene gene selection in Geosmithia morbida across the United States reveals a broad range of putative effectors and factors for local host and environmental adapation.</title>
        <authorList>
            <person name="Onufrak A."/>
            <person name="Murdoch R.W."/>
            <person name="Gazis R."/>
            <person name="Huff M."/>
            <person name="Staton M."/>
            <person name="Klingeman W."/>
            <person name="Hadziabdic D."/>
        </authorList>
    </citation>
    <scope>NUCLEOTIDE SEQUENCE</scope>
    <source>
        <strain evidence="9">1262</strain>
    </source>
</reference>
<evidence type="ECO:0000259" key="8">
    <source>
        <dbReference type="Pfam" id="PF20684"/>
    </source>
</evidence>
<dbReference type="InterPro" id="IPR049326">
    <property type="entry name" value="Rhodopsin_dom_fungi"/>
</dbReference>
<evidence type="ECO:0000256" key="7">
    <source>
        <dbReference type="SAM" id="Phobius"/>
    </source>
</evidence>
<feature type="compositionally biased region" description="Basic and acidic residues" evidence="6">
    <location>
        <begin position="324"/>
        <end position="335"/>
    </location>
</feature>
<feature type="region of interest" description="Disordered" evidence="6">
    <location>
        <begin position="313"/>
        <end position="335"/>
    </location>
</feature>
<feature type="transmembrane region" description="Helical" evidence="7">
    <location>
        <begin position="88"/>
        <end position="110"/>
    </location>
</feature>
<keyword evidence="10" id="KW-1185">Reference proteome</keyword>
<protein>
    <submittedName>
        <fullName evidence="9">Integral membrane protein</fullName>
    </submittedName>
</protein>
<dbReference type="GeneID" id="55967384"/>
<gene>
    <name evidence="9" type="ORF">GMORB2_1154</name>
</gene>
<feature type="transmembrane region" description="Helical" evidence="7">
    <location>
        <begin position="200"/>
        <end position="226"/>
    </location>
</feature>
<feature type="domain" description="Rhodopsin" evidence="8">
    <location>
        <begin position="27"/>
        <end position="262"/>
    </location>
</feature>
<keyword evidence="2 7" id="KW-0812">Transmembrane</keyword>
<evidence type="ECO:0000256" key="3">
    <source>
        <dbReference type="ARBA" id="ARBA00022989"/>
    </source>
</evidence>
<sequence>MGLTGRGTHMVTVVSLLVALATLAVGLRLYARLKLRLKVQLDDYLCMGAWVCLIAMFIELILWCTIGGNGSHMQDLTLTEKLNFGKIFLANQFTYFVLCPTLRISILFFYRRIFSTPLFMHISAGLIALITLWGIGIFLTCALQCRPLKASWDPRVEATCIDTNTFFIVNQVFNVVMDFVMLALPLPIIWSLNRNWREKLALSGIFLLGGFVCFASIFRIVVLFYIDPADTTYTIFQATLWTHIEPAVGMTCACLPSLRGLIPRFYGRRSRSDRSSNNNNNNKLYGDSSSRDRRSNKRASEFYNMSQHLYTTRQESDENLVSCKRGDSSNDAEEGIRVHTDIRVSRQETDFRRDVITSPTKDV</sequence>
<dbReference type="InterPro" id="IPR052337">
    <property type="entry name" value="SAT4-like"/>
</dbReference>
<feature type="transmembrane region" description="Helical" evidence="7">
    <location>
        <begin position="12"/>
        <end position="31"/>
    </location>
</feature>
<accession>A0A9P4Z273</accession>
<evidence type="ECO:0000256" key="5">
    <source>
        <dbReference type="ARBA" id="ARBA00038359"/>
    </source>
</evidence>
<dbReference type="AlphaFoldDB" id="A0A9P4Z273"/>
<keyword evidence="3 7" id="KW-1133">Transmembrane helix</keyword>
<evidence type="ECO:0000256" key="1">
    <source>
        <dbReference type="ARBA" id="ARBA00004141"/>
    </source>
</evidence>
<comment type="subcellular location">
    <subcellularLocation>
        <location evidence="1">Membrane</location>
        <topology evidence="1">Multi-pass membrane protein</topology>
    </subcellularLocation>
</comment>
<keyword evidence="4 7" id="KW-0472">Membrane</keyword>
<dbReference type="OrthoDB" id="5391602at2759"/>
<feature type="transmembrane region" description="Helical" evidence="7">
    <location>
        <begin position="165"/>
        <end position="188"/>
    </location>
</feature>
<organism evidence="9 10">
    <name type="scientific">Geosmithia morbida</name>
    <dbReference type="NCBI Taxonomy" id="1094350"/>
    <lineage>
        <taxon>Eukaryota</taxon>
        <taxon>Fungi</taxon>
        <taxon>Dikarya</taxon>
        <taxon>Ascomycota</taxon>
        <taxon>Pezizomycotina</taxon>
        <taxon>Sordariomycetes</taxon>
        <taxon>Hypocreomycetidae</taxon>
        <taxon>Hypocreales</taxon>
        <taxon>Bionectriaceae</taxon>
        <taxon>Geosmithia</taxon>
    </lineage>
</organism>
<evidence type="ECO:0000256" key="2">
    <source>
        <dbReference type="ARBA" id="ARBA00022692"/>
    </source>
</evidence>
<proteinExistence type="inferred from homology"/>
<dbReference type="EMBL" id="JAANYQ010000002">
    <property type="protein sequence ID" value="KAF4125908.1"/>
    <property type="molecule type" value="Genomic_DNA"/>
</dbReference>
<dbReference type="GO" id="GO:0016020">
    <property type="term" value="C:membrane"/>
    <property type="evidence" value="ECO:0007669"/>
    <property type="project" value="UniProtKB-SubCell"/>
</dbReference>
<dbReference type="Proteomes" id="UP000749293">
    <property type="component" value="Unassembled WGS sequence"/>
</dbReference>
<evidence type="ECO:0000256" key="4">
    <source>
        <dbReference type="ARBA" id="ARBA00023136"/>
    </source>
</evidence>
<comment type="caution">
    <text evidence="9">The sequence shown here is derived from an EMBL/GenBank/DDBJ whole genome shotgun (WGS) entry which is preliminary data.</text>
</comment>
<dbReference type="Pfam" id="PF20684">
    <property type="entry name" value="Fung_rhodopsin"/>
    <property type="match status" value="1"/>
</dbReference>
<dbReference type="PANTHER" id="PTHR33048">
    <property type="entry name" value="PTH11-LIKE INTEGRAL MEMBRANE PROTEIN (AFU_ORTHOLOGUE AFUA_5G11245)"/>
    <property type="match status" value="1"/>
</dbReference>
<feature type="region of interest" description="Disordered" evidence="6">
    <location>
        <begin position="269"/>
        <end position="296"/>
    </location>
</feature>
<dbReference type="RefSeq" id="XP_035324560.1">
    <property type="nucleotide sequence ID" value="XM_035463136.1"/>
</dbReference>
<feature type="transmembrane region" description="Helical" evidence="7">
    <location>
        <begin position="122"/>
        <end position="145"/>
    </location>
</feature>
<comment type="similarity">
    <text evidence="5">Belongs to the SAT4 family.</text>
</comment>
<dbReference type="PANTHER" id="PTHR33048:SF163">
    <property type="entry name" value="INTEGRAL MEMBRANE PROTEIN (AFU_ORTHOLOGUE AFUA_8G05510)"/>
    <property type="match status" value="1"/>
</dbReference>
<feature type="transmembrane region" description="Helical" evidence="7">
    <location>
        <begin position="43"/>
        <end position="68"/>
    </location>
</feature>